<sequence>MGWRVKGSSEGEIVRGARRGGRARRRATDAPVPSGGVSEIRAIRATAAVGRTRPLYWSMRLPLDMTVTECRQPLEQSPSPTDNDVLLGRVLAGETFHLTARFFELISRARKYHSTGITITNHLY</sequence>
<protein>
    <submittedName>
        <fullName evidence="2">Uncharacterized protein</fullName>
    </submittedName>
</protein>
<dbReference type="AlphaFoldDB" id="A0AAV1JR76"/>
<feature type="compositionally biased region" description="Basic residues" evidence="1">
    <location>
        <begin position="16"/>
        <end position="25"/>
    </location>
</feature>
<reference evidence="2 3" key="1">
    <citation type="submission" date="2023-11" db="EMBL/GenBank/DDBJ databases">
        <authorList>
            <person name="Okamura Y."/>
        </authorList>
    </citation>
    <scope>NUCLEOTIDE SEQUENCE [LARGE SCALE GENOMIC DNA]</scope>
</reference>
<evidence type="ECO:0000256" key="1">
    <source>
        <dbReference type="SAM" id="MobiDB-lite"/>
    </source>
</evidence>
<accession>A0AAV1JR76</accession>
<dbReference type="Proteomes" id="UP001497472">
    <property type="component" value="Unassembled WGS sequence"/>
</dbReference>
<organism evidence="2 3">
    <name type="scientific">Leptosia nina</name>
    <dbReference type="NCBI Taxonomy" id="320188"/>
    <lineage>
        <taxon>Eukaryota</taxon>
        <taxon>Metazoa</taxon>
        <taxon>Ecdysozoa</taxon>
        <taxon>Arthropoda</taxon>
        <taxon>Hexapoda</taxon>
        <taxon>Insecta</taxon>
        <taxon>Pterygota</taxon>
        <taxon>Neoptera</taxon>
        <taxon>Endopterygota</taxon>
        <taxon>Lepidoptera</taxon>
        <taxon>Glossata</taxon>
        <taxon>Ditrysia</taxon>
        <taxon>Papilionoidea</taxon>
        <taxon>Pieridae</taxon>
        <taxon>Pierinae</taxon>
        <taxon>Leptosia</taxon>
    </lineage>
</organism>
<name>A0AAV1JR76_9NEOP</name>
<comment type="caution">
    <text evidence="2">The sequence shown here is derived from an EMBL/GenBank/DDBJ whole genome shotgun (WGS) entry which is preliminary data.</text>
</comment>
<evidence type="ECO:0000313" key="3">
    <source>
        <dbReference type="Proteomes" id="UP001497472"/>
    </source>
</evidence>
<gene>
    <name evidence="2" type="ORF">LNINA_LOCUS11093</name>
</gene>
<proteinExistence type="predicted"/>
<feature type="region of interest" description="Disordered" evidence="1">
    <location>
        <begin position="1"/>
        <end position="36"/>
    </location>
</feature>
<evidence type="ECO:0000313" key="2">
    <source>
        <dbReference type="EMBL" id="CAK1552005.1"/>
    </source>
</evidence>
<dbReference type="EMBL" id="CAVLEF010000132">
    <property type="protein sequence ID" value="CAK1552005.1"/>
    <property type="molecule type" value="Genomic_DNA"/>
</dbReference>
<keyword evidence="3" id="KW-1185">Reference proteome</keyword>